<dbReference type="AlphaFoldDB" id="A0A1I0GVB5"/>
<dbReference type="OrthoDB" id="5735516at2"/>
<keyword evidence="1" id="KW-0732">Signal</keyword>
<organism evidence="2 3">
    <name type="scientific">Hymenobacter actinosclerus</name>
    <dbReference type="NCBI Taxonomy" id="82805"/>
    <lineage>
        <taxon>Bacteria</taxon>
        <taxon>Pseudomonadati</taxon>
        <taxon>Bacteroidota</taxon>
        <taxon>Cytophagia</taxon>
        <taxon>Cytophagales</taxon>
        <taxon>Hymenobacteraceae</taxon>
        <taxon>Hymenobacter</taxon>
    </lineage>
</organism>
<dbReference type="InterPro" id="IPR046525">
    <property type="entry name" value="DUF6702"/>
</dbReference>
<keyword evidence="3" id="KW-1185">Reference proteome</keyword>
<dbReference type="Pfam" id="PF20420">
    <property type="entry name" value="DUF6702"/>
    <property type="match status" value="1"/>
</dbReference>
<sequence>MPKLLRILPLLLLLSLAAWAHTYHASLMEVRVNPDKQRLEIALKVFTDDLENALSQGQPAPHVIDRLSRAQLDPLLLNLLRREVQLSAQPGRPLPLTLVGLQKETDSHWLFFTAPLPATATSVTLRQGLLLTIFPDQMNLVNLTAGKQKESFLFRSGNEEQELKW</sequence>
<dbReference type="EMBL" id="FOHS01000003">
    <property type="protein sequence ID" value="SET74230.1"/>
    <property type="molecule type" value="Genomic_DNA"/>
</dbReference>
<protein>
    <submittedName>
        <fullName evidence="2">Uncharacterized protein</fullName>
    </submittedName>
</protein>
<name>A0A1I0GVB5_9BACT</name>
<reference evidence="3" key="1">
    <citation type="submission" date="2016-10" db="EMBL/GenBank/DDBJ databases">
        <authorList>
            <person name="Varghese N."/>
            <person name="Submissions S."/>
        </authorList>
    </citation>
    <scope>NUCLEOTIDE SEQUENCE [LARGE SCALE GENOMIC DNA]</scope>
    <source>
        <strain evidence="3">DSM 15310</strain>
    </source>
</reference>
<dbReference type="STRING" id="82805.SAMN04487998_2568"/>
<evidence type="ECO:0000313" key="3">
    <source>
        <dbReference type="Proteomes" id="UP000198697"/>
    </source>
</evidence>
<accession>A0A1I0GVB5</accession>
<evidence type="ECO:0000256" key="1">
    <source>
        <dbReference type="SAM" id="SignalP"/>
    </source>
</evidence>
<proteinExistence type="predicted"/>
<gene>
    <name evidence="2" type="ORF">SAMN04487998_2568</name>
</gene>
<dbReference type="Proteomes" id="UP000198697">
    <property type="component" value="Unassembled WGS sequence"/>
</dbReference>
<dbReference type="RefSeq" id="WP_092772105.1">
    <property type="nucleotide sequence ID" value="NZ_FOHS01000003.1"/>
</dbReference>
<feature type="signal peptide" evidence="1">
    <location>
        <begin position="1"/>
        <end position="20"/>
    </location>
</feature>
<evidence type="ECO:0000313" key="2">
    <source>
        <dbReference type="EMBL" id="SET74230.1"/>
    </source>
</evidence>
<feature type="chain" id="PRO_5011634891" evidence="1">
    <location>
        <begin position="21"/>
        <end position="165"/>
    </location>
</feature>